<organism evidence="1">
    <name type="scientific">Ralstonia solanacearum</name>
    <name type="common">Pseudomonas solanacearum</name>
    <dbReference type="NCBI Taxonomy" id="305"/>
    <lineage>
        <taxon>Bacteria</taxon>
        <taxon>Pseudomonadati</taxon>
        <taxon>Pseudomonadota</taxon>
        <taxon>Betaproteobacteria</taxon>
        <taxon>Burkholderiales</taxon>
        <taxon>Burkholderiaceae</taxon>
        <taxon>Ralstonia</taxon>
        <taxon>Ralstonia solanacearum species complex</taxon>
    </lineage>
</organism>
<dbReference type="EMBL" id="LN899820">
    <property type="protein sequence ID" value="CUV58598.1"/>
    <property type="molecule type" value="Genomic_DNA"/>
</dbReference>
<proteinExistence type="predicted"/>
<gene>
    <name evidence="1" type="ORF">RUN215_v1_2620004</name>
</gene>
<evidence type="ECO:0000313" key="1">
    <source>
        <dbReference type="EMBL" id="CUV58598.1"/>
    </source>
</evidence>
<dbReference type="AlphaFoldDB" id="A0A0S4X611"/>
<name>A0A0S4X611_RALSL</name>
<sequence>MIRIIQIFGPRLILIQTMTGHPCILKVSKLLTDRQLSANEFSDGVDFELNTIQTRENITMFTYLENLLPPCPDTRGQLQKNRFSIALTKNDSKVRVHAPLS</sequence>
<protein>
    <submittedName>
        <fullName evidence="1">Hypothethical protein (Modular protein)</fullName>
    </submittedName>
</protein>
<accession>A0A0S4X611</accession>
<reference evidence="1" key="1">
    <citation type="submission" date="2015-10" db="EMBL/GenBank/DDBJ databases">
        <authorList>
            <person name="Gilbert D.G."/>
        </authorList>
    </citation>
    <scope>NUCLEOTIDE SEQUENCE</scope>
    <source>
        <strain evidence="1">Phyl III-seqv23</strain>
    </source>
</reference>